<proteinExistence type="predicted"/>
<keyword evidence="3" id="KW-1185">Reference proteome</keyword>
<organism evidence="2 3">
    <name type="scientific">Alosa alosa</name>
    <name type="common">allis shad</name>
    <dbReference type="NCBI Taxonomy" id="278164"/>
    <lineage>
        <taxon>Eukaryota</taxon>
        <taxon>Metazoa</taxon>
        <taxon>Chordata</taxon>
        <taxon>Craniata</taxon>
        <taxon>Vertebrata</taxon>
        <taxon>Euteleostomi</taxon>
        <taxon>Actinopterygii</taxon>
        <taxon>Neopterygii</taxon>
        <taxon>Teleostei</taxon>
        <taxon>Clupei</taxon>
        <taxon>Clupeiformes</taxon>
        <taxon>Clupeoidei</taxon>
        <taxon>Clupeidae</taxon>
        <taxon>Alosa</taxon>
    </lineage>
</organism>
<evidence type="ECO:0000313" key="3">
    <source>
        <dbReference type="Proteomes" id="UP000823561"/>
    </source>
</evidence>
<gene>
    <name evidence="2" type="ORF">AALO_G00166710</name>
</gene>
<reference evidence="2" key="1">
    <citation type="submission" date="2020-10" db="EMBL/GenBank/DDBJ databases">
        <title>Chromosome-scale genome assembly of the Allis shad, Alosa alosa.</title>
        <authorList>
            <person name="Margot Z."/>
            <person name="Christophe K."/>
            <person name="Cabau C."/>
            <person name="Louis A."/>
            <person name="Berthelot C."/>
            <person name="Parey E."/>
            <person name="Roest Crollius H."/>
            <person name="Montfort J."/>
            <person name="Robinson-Rechavi M."/>
            <person name="Bucao C."/>
            <person name="Bouchez O."/>
            <person name="Gislard M."/>
            <person name="Lluch J."/>
            <person name="Milhes M."/>
            <person name="Lampietro C."/>
            <person name="Lopez Roques C."/>
            <person name="Donnadieu C."/>
            <person name="Braasch I."/>
            <person name="Desvignes T."/>
            <person name="Postlethwait J."/>
            <person name="Bobe J."/>
            <person name="Guiguen Y."/>
        </authorList>
    </citation>
    <scope>NUCLEOTIDE SEQUENCE</scope>
    <source>
        <strain evidence="2">M-15738</strain>
        <tissue evidence="2">Blood</tissue>
    </source>
</reference>
<protein>
    <submittedName>
        <fullName evidence="2">Uncharacterized protein</fullName>
    </submittedName>
</protein>
<feature type="region of interest" description="Disordered" evidence="1">
    <location>
        <begin position="27"/>
        <end position="60"/>
    </location>
</feature>
<name>A0AAV6GIB7_9TELE</name>
<evidence type="ECO:0000256" key="1">
    <source>
        <dbReference type="SAM" id="MobiDB-lite"/>
    </source>
</evidence>
<comment type="caution">
    <text evidence="2">The sequence shown here is derived from an EMBL/GenBank/DDBJ whole genome shotgun (WGS) entry which is preliminary data.</text>
</comment>
<dbReference type="Proteomes" id="UP000823561">
    <property type="component" value="Chromosome 12"/>
</dbReference>
<sequence length="85" mass="9070">MHAALSSYLHHPPSPLRATAAAAVLQTSPATHALPHRTSYRKRSDQRSRKVSQSDPHGAAADMCVSAARRGDSTPQLLCGVWAAE</sequence>
<evidence type="ECO:0000313" key="2">
    <source>
        <dbReference type="EMBL" id="KAG5272546.1"/>
    </source>
</evidence>
<dbReference type="AlphaFoldDB" id="A0AAV6GIB7"/>
<accession>A0AAV6GIB7</accession>
<dbReference type="EMBL" id="JADWDJ010000012">
    <property type="protein sequence ID" value="KAG5272546.1"/>
    <property type="molecule type" value="Genomic_DNA"/>
</dbReference>